<proteinExistence type="predicted"/>
<dbReference type="EMBL" id="JACDQQ010001562">
    <property type="protein sequence ID" value="MBA0086537.1"/>
    <property type="molecule type" value="Genomic_DNA"/>
</dbReference>
<comment type="caution">
    <text evidence="1">The sequence shown here is derived from an EMBL/GenBank/DDBJ whole genome shotgun (WGS) entry which is preliminary data.</text>
</comment>
<dbReference type="InterPro" id="IPR009334">
    <property type="entry name" value="DUF993"/>
</dbReference>
<reference evidence="1" key="1">
    <citation type="submission" date="2020-06" db="EMBL/GenBank/DDBJ databases">
        <title>Legume-microbial interactions unlock mineral nutrients during tropical forest succession.</title>
        <authorList>
            <person name="Epihov D.Z."/>
        </authorList>
    </citation>
    <scope>NUCLEOTIDE SEQUENCE [LARGE SCALE GENOMIC DNA]</scope>
    <source>
        <strain evidence="1">Pan2503</strain>
    </source>
</reference>
<accession>A0A7V8SY98</accession>
<dbReference type="InterPro" id="IPR013785">
    <property type="entry name" value="Aldolase_TIM"/>
</dbReference>
<evidence type="ECO:0000313" key="1">
    <source>
        <dbReference type="EMBL" id="MBA0086537.1"/>
    </source>
</evidence>
<name>A0A7V8SY98_9BACT</name>
<keyword evidence="2" id="KW-1185">Reference proteome</keyword>
<dbReference type="AlphaFoldDB" id="A0A7V8SY98"/>
<dbReference type="Gene3D" id="3.20.20.70">
    <property type="entry name" value="Aldolase class I"/>
    <property type="match status" value="1"/>
</dbReference>
<dbReference type="Proteomes" id="UP000567293">
    <property type="component" value="Unassembled WGS sequence"/>
</dbReference>
<dbReference type="Pfam" id="PF06187">
    <property type="entry name" value="DUF993"/>
    <property type="match status" value="1"/>
</dbReference>
<organism evidence="1 2">
    <name type="scientific">Candidatus Acidiferrum panamense</name>
    <dbReference type="NCBI Taxonomy" id="2741543"/>
    <lineage>
        <taxon>Bacteria</taxon>
        <taxon>Pseudomonadati</taxon>
        <taxon>Acidobacteriota</taxon>
        <taxon>Terriglobia</taxon>
        <taxon>Candidatus Acidiferrales</taxon>
        <taxon>Candidatus Acidiferrum</taxon>
    </lineage>
</organism>
<feature type="non-terminal residue" evidence="1">
    <location>
        <position position="1"/>
    </location>
</feature>
<gene>
    <name evidence="1" type="ORF">HRJ53_16275</name>
</gene>
<dbReference type="SUPFAM" id="SSF51569">
    <property type="entry name" value="Aldolase"/>
    <property type="match status" value="1"/>
</dbReference>
<evidence type="ECO:0000313" key="2">
    <source>
        <dbReference type="Proteomes" id="UP000567293"/>
    </source>
</evidence>
<sequence>EVVALYRKQIAAIVEHGGIPILFPTSRLHGKTPAEKAAVYAAASHGCPQVLAFELGKMFAPNGEIFEEETIRRLIDIPEIMGMKHSSLDQLTELRRLELRDAQRPDFRIYTGNDLGIDMIEYGSDYLLGLATFAPEKFAERDRLWAEGDQAYYALSGALQHLGNVAFRDPVPAYKHSAAVFLHLMGRMPTSLTHPKNAKRPEWEAEILRDCARRVRMSANPQTSGAVYL</sequence>
<protein>
    <submittedName>
        <fullName evidence="1">DUF993 family protein</fullName>
    </submittedName>
</protein>